<dbReference type="Proteomes" id="UP000634805">
    <property type="component" value="Unassembled WGS sequence"/>
</dbReference>
<dbReference type="SUPFAM" id="SSF49478">
    <property type="entry name" value="Cna protein B-type domain"/>
    <property type="match status" value="1"/>
</dbReference>
<protein>
    <submittedName>
        <fullName evidence="3">Right handed beta helix region</fullName>
    </submittedName>
</protein>
<dbReference type="AlphaFoldDB" id="A0A811TBS3"/>
<dbReference type="InterPro" id="IPR011050">
    <property type="entry name" value="Pectin_lyase_fold/virulence"/>
</dbReference>
<sequence>MQDIEKGILQKNDVHSFLGVALAIICFILLLAGINVAGATDYYVSISGDNTYQGNITHPWQNVSYATQQATAGDTIHLFNGTWYDEHVVFANSGNATHPITMDMHNGTPTLDGADKLGIGIYINGKDHILIDGIKIANYMNSLDIISPYATSITIRNCEFSDAGMNGMLARTSNLTLYNCTVHDTGDHGLLIIDHSIAENPRCFNNNISHCTVYNAPHNLIDIHTSVMNTTIEYNELYFTDDYSGSKQVGIYLHNHHTHNTIVRNNNLHDQPRPLEILNCNNTLVENNTFTNITNRAIMFYADMPPYIVDTATIRNNTVQDCAEGFRFFSNNVNFYDIFFDSNIISNTTYYEYYFESGTLDNITIRDNLPIGNVLSLGAGWNETGDNQVFVEYTDGRVFKKEYGIGIPYWYHDKSEVQMEFILGEQGAGMYSRIDITTYNMTAVPVSDYITIIVDKFNTSFPQGQILVDFTVNTTDGNNVDFTIWGLKPNYYYLIKRDDTNFTTEHANSSGYIQFNNSEWSARRFTIEEDNIPPTTTAIITPTPNEAGWNNALAVVTFSRGDNGGSGVNYTNLSSSQEIAVKIDGVDITIPKKGEGNLTIPLNASYGDSFNVTISNEGITEIWDYSIDNNSNVELTKNVTVKIDFTPSVTYSNVTVPDIASYSATILWTTDELADSLVKYDTLSGSYTKNASDTSYVTSHNVTLTGLTPNTTYYFVVNSTDQAGNSNQSIEYNFTTLLFGTISGSVTHTCNETGIAGVAVNLTQNGTSINSTVTDSSGSYTFTDIPLDTYNVTASKIRFWSNSTSVTVNSGACIITNLTLWLKGDLNNNGISADGGDGGDVTAMWSAWRGEITPDYRFDLNNNDELADGGDVTAILSAWRGEIILE</sequence>
<dbReference type="Pfam" id="PF13620">
    <property type="entry name" value="CarboxypepD_reg"/>
    <property type="match status" value="1"/>
</dbReference>
<evidence type="ECO:0000259" key="2">
    <source>
        <dbReference type="PROSITE" id="PS50853"/>
    </source>
</evidence>
<keyword evidence="1" id="KW-1133">Transmembrane helix</keyword>
<dbReference type="SMART" id="SM00060">
    <property type="entry name" value="FN3"/>
    <property type="match status" value="1"/>
</dbReference>
<proteinExistence type="predicted"/>
<evidence type="ECO:0000256" key="1">
    <source>
        <dbReference type="SAM" id="Phobius"/>
    </source>
</evidence>
<dbReference type="InterPro" id="IPR008963">
    <property type="entry name" value="Purple_acid_Pase-like_N"/>
</dbReference>
<dbReference type="GO" id="GO:0003993">
    <property type="term" value="F:acid phosphatase activity"/>
    <property type="evidence" value="ECO:0007669"/>
    <property type="project" value="InterPro"/>
</dbReference>
<dbReference type="EMBL" id="CAJHIS010000004">
    <property type="protein sequence ID" value="CAD6492215.1"/>
    <property type="molecule type" value="Genomic_DNA"/>
</dbReference>
<keyword evidence="1" id="KW-0812">Transmembrane</keyword>
<gene>
    <name evidence="3" type="ORF">EMLJLAPB_00240</name>
</gene>
<dbReference type="InterPro" id="IPR006626">
    <property type="entry name" value="PbH1"/>
</dbReference>
<dbReference type="SMART" id="SM00710">
    <property type="entry name" value="PbH1"/>
    <property type="match status" value="8"/>
</dbReference>
<comment type="caution">
    <text evidence="3">The sequence shown here is derived from an EMBL/GenBank/DDBJ whole genome shotgun (WGS) entry which is preliminary data.</text>
</comment>
<dbReference type="SUPFAM" id="SSF51126">
    <property type="entry name" value="Pectin lyase-like"/>
    <property type="match status" value="1"/>
</dbReference>
<dbReference type="Gene3D" id="2.60.40.380">
    <property type="entry name" value="Purple acid phosphatase-like, N-terminal"/>
    <property type="match status" value="1"/>
</dbReference>
<reference evidence="3" key="1">
    <citation type="submission" date="2020-10" db="EMBL/GenBank/DDBJ databases">
        <authorList>
            <person name="Hahn C.J."/>
            <person name="Laso-Perez R."/>
            <person name="Vulcano F."/>
            <person name="Vaziourakis K.-M."/>
            <person name="Stokke R."/>
            <person name="Steen I.H."/>
            <person name="Teske A."/>
            <person name="Boetius A."/>
            <person name="Liebeke M."/>
            <person name="Amann R."/>
            <person name="Knittel K."/>
        </authorList>
    </citation>
    <scope>NUCLEOTIDE SEQUENCE</scope>
    <source>
        <strain evidence="3">Gfbio:e3339647-f889-4370-9287-4fb5cb688e4c:AG392D22_GoMArc1</strain>
    </source>
</reference>
<dbReference type="InterPro" id="IPR012334">
    <property type="entry name" value="Pectin_lyas_fold"/>
</dbReference>
<evidence type="ECO:0000313" key="3">
    <source>
        <dbReference type="EMBL" id="CAD6492215.1"/>
    </source>
</evidence>
<dbReference type="InterPro" id="IPR003961">
    <property type="entry name" value="FN3_dom"/>
</dbReference>
<dbReference type="Gene3D" id="2.160.20.10">
    <property type="entry name" value="Single-stranded right-handed beta-helix, Pectin lyase-like"/>
    <property type="match status" value="1"/>
</dbReference>
<feature type="domain" description="Fibronectin type-III" evidence="2">
    <location>
        <begin position="650"/>
        <end position="739"/>
    </location>
</feature>
<dbReference type="CDD" id="cd00063">
    <property type="entry name" value="FN3"/>
    <property type="match status" value="1"/>
</dbReference>
<keyword evidence="1" id="KW-0472">Membrane</keyword>
<dbReference type="PROSITE" id="PS50853">
    <property type="entry name" value="FN3"/>
    <property type="match status" value="1"/>
</dbReference>
<dbReference type="Pfam" id="PF16656">
    <property type="entry name" value="Pur_ac_phosph_N"/>
    <property type="match status" value="1"/>
</dbReference>
<evidence type="ECO:0000313" key="4">
    <source>
        <dbReference type="Proteomes" id="UP000634805"/>
    </source>
</evidence>
<dbReference type="Gene3D" id="2.60.40.1120">
    <property type="entry name" value="Carboxypeptidase-like, regulatory domain"/>
    <property type="match status" value="1"/>
</dbReference>
<accession>A0A811TBS3</accession>
<name>A0A811TBS3_9EURY</name>
<feature type="transmembrane region" description="Helical" evidence="1">
    <location>
        <begin position="16"/>
        <end position="37"/>
    </location>
</feature>
<dbReference type="GO" id="GO:0046872">
    <property type="term" value="F:metal ion binding"/>
    <property type="evidence" value="ECO:0007669"/>
    <property type="project" value="InterPro"/>
</dbReference>
<organism evidence="3 4">
    <name type="scientific">Candidatus Argoarchaeum ethanivorans</name>
    <dbReference type="NCBI Taxonomy" id="2608793"/>
    <lineage>
        <taxon>Archaea</taxon>
        <taxon>Methanobacteriati</taxon>
        <taxon>Methanobacteriota</taxon>
        <taxon>Stenosarchaea group</taxon>
        <taxon>Methanomicrobia</taxon>
        <taxon>Methanosarcinales</taxon>
        <taxon>Methanosarcinales incertae sedis</taxon>
        <taxon>GOM Arc I cluster</taxon>
        <taxon>Candidatus Argoarchaeum</taxon>
    </lineage>
</organism>
<dbReference type="Pfam" id="PF13229">
    <property type="entry name" value="Beta_helix"/>
    <property type="match status" value="1"/>
</dbReference>
<dbReference type="InterPro" id="IPR039448">
    <property type="entry name" value="Beta_helix"/>
</dbReference>
<dbReference type="SUPFAM" id="SSF49363">
    <property type="entry name" value="Purple acid phosphatase, N-terminal domain"/>
    <property type="match status" value="1"/>
</dbReference>
<dbReference type="InterPro" id="IPR015914">
    <property type="entry name" value="PAPs_N"/>
</dbReference>